<protein>
    <submittedName>
        <fullName evidence="2">Retrotransposon protein, putative, Ty3-gypsy subclass</fullName>
    </submittedName>
</protein>
<dbReference type="EMBL" id="DP000011">
    <property type="protein sequence ID" value="ABA99753.1"/>
    <property type="molecule type" value="Genomic_DNA"/>
</dbReference>
<dbReference type="AlphaFoldDB" id="Q2QMW2"/>
<sequence>MWSHMSASFSLSPLSLPLHCHERRASGGTEGATERSGVAADGARLAAGGSGAMVGGAATERSGAAAGGGRSDGGRKRSSSGAKWSDGGRRAERRRRHRSRCHAQKFPNRIPSRMCIKIPVQDRPGYTNDNVDIQIHVLQTS</sequence>
<accession>Q2QMW2</accession>
<proteinExistence type="predicted"/>
<reference evidence="2" key="3">
    <citation type="submission" date="2006-01" db="EMBL/GenBank/DDBJ databases">
        <authorList>
            <person name="Buell R."/>
        </authorList>
    </citation>
    <scope>NUCLEOTIDE SEQUENCE</scope>
</reference>
<feature type="compositionally biased region" description="Basic residues" evidence="1">
    <location>
        <begin position="91"/>
        <end position="103"/>
    </location>
</feature>
<organism evidence="2">
    <name type="scientific">Oryza sativa subsp. japonica</name>
    <name type="common">Rice</name>
    <dbReference type="NCBI Taxonomy" id="39947"/>
    <lineage>
        <taxon>Eukaryota</taxon>
        <taxon>Viridiplantae</taxon>
        <taxon>Streptophyta</taxon>
        <taxon>Embryophyta</taxon>
        <taxon>Tracheophyta</taxon>
        <taxon>Spermatophyta</taxon>
        <taxon>Magnoliopsida</taxon>
        <taxon>Liliopsida</taxon>
        <taxon>Poales</taxon>
        <taxon>Poaceae</taxon>
        <taxon>BOP clade</taxon>
        <taxon>Oryzoideae</taxon>
        <taxon>Oryzeae</taxon>
        <taxon>Oryzinae</taxon>
        <taxon>Oryza</taxon>
        <taxon>Oryza sativa</taxon>
    </lineage>
</organism>
<feature type="region of interest" description="Disordered" evidence="1">
    <location>
        <begin position="24"/>
        <end position="105"/>
    </location>
</feature>
<evidence type="ECO:0000313" key="2">
    <source>
        <dbReference type="EMBL" id="ABA99753.1"/>
    </source>
</evidence>
<name>Q2QMW2_ORYSJ</name>
<gene>
    <name evidence="2" type="ordered locus">LOC_Os12g39820</name>
</gene>
<feature type="compositionally biased region" description="Low complexity" evidence="1">
    <location>
        <begin position="55"/>
        <end position="64"/>
    </location>
</feature>
<reference evidence="2" key="1">
    <citation type="journal article" date="2005" name="BMC Biol.">
        <title>The sequence of rice chromosomes 11 and 12, rich in disease resistance genes and recent gene duplications.</title>
        <authorList>
            <consortium name="The rice chromosomes 11 and 12 sequencing consortia"/>
        </authorList>
    </citation>
    <scope>NUCLEOTIDE SEQUENCE [LARGE SCALE GENOMIC DNA]</scope>
</reference>
<reference evidence="2" key="2">
    <citation type="submission" date="2005-04" db="EMBL/GenBank/DDBJ databases">
        <authorList>
            <person name="Buell C.R."/>
            <person name="Wing R.A."/>
            <person name="McCombie W.A."/>
            <person name="Ouyang S."/>
        </authorList>
    </citation>
    <scope>NUCLEOTIDE SEQUENCE</scope>
</reference>
<evidence type="ECO:0000256" key="1">
    <source>
        <dbReference type="SAM" id="MobiDB-lite"/>
    </source>
</evidence>